<dbReference type="Pfam" id="PF00155">
    <property type="entry name" value="Aminotran_1_2"/>
    <property type="match status" value="1"/>
</dbReference>
<dbReference type="Gene3D" id="3.40.640.10">
    <property type="entry name" value="Type I PLP-dependent aspartate aminotransferase-like (Major domain)"/>
    <property type="match status" value="1"/>
</dbReference>
<dbReference type="PANTHER" id="PTHR42858:SF1">
    <property type="entry name" value="LD15494P"/>
    <property type="match status" value="1"/>
</dbReference>
<protein>
    <submittedName>
        <fullName evidence="2">Aminotransferase class I/II-fold pyridoxal phosphate-dependent enzyme</fullName>
    </submittedName>
</protein>
<dbReference type="Gene3D" id="3.90.1150.10">
    <property type="entry name" value="Aspartate Aminotransferase, domain 1"/>
    <property type="match status" value="1"/>
</dbReference>
<feature type="domain" description="Aminotransferase class I/classII large" evidence="1">
    <location>
        <begin position="33"/>
        <end position="365"/>
    </location>
</feature>
<gene>
    <name evidence="2" type="ORF">PV367_43360</name>
</gene>
<keyword evidence="2" id="KW-0808">Transferase</keyword>
<accession>A0AAJ2URS0</accession>
<dbReference type="InterPro" id="IPR015421">
    <property type="entry name" value="PyrdxlP-dep_Trfase_major"/>
</dbReference>
<evidence type="ECO:0000313" key="3">
    <source>
        <dbReference type="Proteomes" id="UP001273589"/>
    </source>
</evidence>
<comment type="caution">
    <text evidence="2">The sequence shown here is derived from an EMBL/GenBank/DDBJ whole genome shotgun (WGS) entry which is preliminary data.</text>
</comment>
<dbReference type="GO" id="GO:0030170">
    <property type="term" value="F:pyridoxal phosphate binding"/>
    <property type="evidence" value="ECO:0007669"/>
    <property type="project" value="InterPro"/>
</dbReference>
<dbReference type="InterPro" id="IPR015422">
    <property type="entry name" value="PyrdxlP-dep_Trfase_small"/>
</dbReference>
<dbReference type="AlphaFoldDB" id="A0AAJ2URS0"/>
<dbReference type="InterPro" id="IPR004839">
    <property type="entry name" value="Aminotransferase_I/II_large"/>
</dbReference>
<dbReference type="SUPFAM" id="SSF53383">
    <property type="entry name" value="PLP-dependent transferases"/>
    <property type="match status" value="1"/>
</dbReference>
<evidence type="ECO:0000259" key="1">
    <source>
        <dbReference type="Pfam" id="PF00155"/>
    </source>
</evidence>
<name>A0AAJ2URS0_9ACTN</name>
<dbReference type="PANTHER" id="PTHR42858">
    <property type="entry name" value="AMINOTRANSFERASE"/>
    <property type="match status" value="1"/>
</dbReference>
<dbReference type="EMBL" id="JARAWN010000583">
    <property type="protein sequence ID" value="MDX3136484.1"/>
    <property type="molecule type" value="Genomic_DNA"/>
</dbReference>
<proteinExistence type="predicted"/>
<dbReference type="GO" id="GO:0047536">
    <property type="term" value="F:2-aminoadipate transaminase activity"/>
    <property type="evidence" value="ECO:0007669"/>
    <property type="project" value="TreeGrafter"/>
</dbReference>
<reference evidence="2" key="1">
    <citation type="journal article" date="2023" name="Microb. Genom.">
        <title>Mesoterricola silvestris gen. nov., sp. nov., Mesoterricola sediminis sp. nov., Geothrix oryzae sp. nov., Geothrix edaphica sp. nov., Geothrix rubra sp. nov., and Geothrix limicola sp. nov., six novel members of Acidobacteriota isolated from soils.</title>
        <authorList>
            <person name="Weisberg A.J."/>
            <person name="Pearce E."/>
            <person name="Kramer C.G."/>
            <person name="Chang J.H."/>
            <person name="Clarke C.R."/>
        </authorList>
    </citation>
    <scope>NUCLEOTIDE SEQUENCE</scope>
    <source>
        <strain evidence="2">ND06-05F</strain>
    </source>
</reference>
<evidence type="ECO:0000313" key="2">
    <source>
        <dbReference type="EMBL" id="MDX3136484.1"/>
    </source>
</evidence>
<dbReference type="InterPro" id="IPR015424">
    <property type="entry name" value="PyrdxlP-dep_Trfase"/>
</dbReference>
<keyword evidence="2" id="KW-0032">Aminotransferase</keyword>
<dbReference type="RefSeq" id="WP_319699491.1">
    <property type="nucleotide sequence ID" value="NZ_JARAWN010000583.1"/>
</dbReference>
<dbReference type="CDD" id="cd00609">
    <property type="entry name" value="AAT_like"/>
    <property type="match status" value="1"/>
</dbReference>
<dbReference type="Proteomes" id="UP001273589">
    <property type="component" value="Unassembled WGS sequence"/>
</dbReference>
<sequence length="374" mass="40273">MAPTGFLDLGPGYLDPELVPTDTIGRAYSAALARYGDTALAYGHNQGALPYRAALARHLTRTDAEPWTPSHLLTTSGTSQALETLASVFARPGDVVLAEAPTYDLALNIFRDHGLAVSAVTCDADGPDPEAMERTAESLRVSGRRVAFVYLIPTFHNPTARLVPTARRMALIAAARRHNLLIVEDDAYADLSLDGSPTPPSLTTLAKWDGVLRVGTFSKTLAPGLRLGWLGGSPHLCRRLADRGVAHSGGSPSHLTSLAVAQLIDDGSYVEHLEPLRAQLAHRREALSATLREHLPHDFTLRPVHGGLFVWVEIPPWLPEQEAVVRASAVGVLVQPGSRFGSREPGIRLSYSAHPPTRLRSSAARLAGVWRHKG</sequence>
<organism evidence="2 3">
    <name type="scientific">Streptomyces europaeiscabiei</name>
    <dbReference type="NCBI Taxonomy" id="146819"/>
    <lineage>
        <taxon>Bacteria</taxon>
        <taxon>Bacillati</taxon>
        <taxon>Actinomycetota</taxon>
        <taxon>Actinomycetes</taxon>
        <taxon>Kitasatosporales</taxon>
        <taxon>Streptomycetaceae</taxon>
        <taxon>Streptomyces</taxon>
    </lineage>
</organism>